<reference evidence="2" key="2">
    <citation type="submission" date="2023-05" db="EMBL/GenBank/DDBJ databases">
        <authorList>
            <person name="Fouks B."/>
        </authorList>
    </citation>
    <scope>NUCLEOTIDE SEQUENCE</scope>
    <source>
        <strain evidence="2">Stay&amp;Tobe</strain>
        <tissue evidence="2">Testes</tissue>
    </source>
</reference>
<keyword evidence="3" id="KW-1185">Reference proteome</keyword>
<reference evidence="2" key="1">
    <citation type="journal article" date="2023" name="IScience">
        <title>Live-bearing cockroach genome reveals convergent evolutionary mechanisms linked to viviparity in insects and beyond.</title>
        <authorList>
            <person name="Fouks B."/>
            <person name="Harrison M.C."/>
            <person name="Mikhailova A.A."/>
            <person name="Marchal E."/>
            <person name="English S."/>
            <person name="Carruthers M."/>
            <person name="Jennings E.C."/>
            <person name="Chiamaka E.L."/>
            <person name="Frigard R.A."/>
            <person name="Pippel M."/>
            <person name="Attardo G.M."/>
            <person name="Benoit J.B."/>
            <person name="Bornberg-Bauer E."/>
            <person name="Tobe S.S."/>
        </authorList>
    </citation>
    <scope>NUCLEOTIDE SEQUENCE</scope>
    <source>
        <strain evidence="2">Stay&amp;Tobe</strain>
    </source>
</reference>
<feature type="non-terminal residue" evidence="2">
    <location>
        <position position="1"/>
    </location>
</feature>
<gene>
    <name evidence="2" type="ORF">L9F63_004700</name>
</gene>
<dbReference type="EMBL" id="JASPKZ010008384">
    <property type="protein sequence ID" value="KAJ9579621.1"/>
    <property type="molecule type" value="Genomic_DNA"/>
</dbReference>
<feature type="transmembrane region" description="Helical" evidence="1">
    <location>
        <begin position="97"/>
        <end position="116"/>
    </location>
</feature>
<feature type="transmembrane region" description="Helical" evidence="1">
    <location>
        <begin position="136"/>
        <end position="152"/>
    </location>
</feature>
<name>A0AAD7ZFL8_DIPPU</name>
<proteinExistence type="predicted"/>
<feature type="transmembrane region" description="Helical" evidence="1">
    <location>
        <begin position="173"/>
        <end position="201"/>
    </location>
</feature>
<dbReference type="Proteomes" id="UP001233999">
    <property type="component" value="Unassembled WGS sequence"/>
</dbReference>
<protein>
    <submittedName>
        <fullName evidence="2">Uncharacterized protein</fullName>
    </submittedName>
</protein>
<evidence type="ECO:0000313" key="2">
    <source>
        <dbReference type="EMBL" id="KAJ9579621.1"/>
    </source>
</evidence>
<keyword evidence="1" id="KW-0472">Membrane</keyword>
<accession>A0AAD7ZFL8</accession>
<comment type="caution">
    <text evidence="2">The sequence shown here is derived from an EMBL/GenBank/DDBJ whole genome shotgun (WGS) entry which is preliminary data.</text>
</comment>
<keyword evidence="1" id="KW-0812">Transmembrane</keyword>
<evidence type="ECO:0000256" key="1">
    <source>
        <dbReference type="SAM" id="Phobius"/>
    </source>
</evidence>
<keyword evidence="1" id="KW-1133">Transmembrane helix</keyword>
<feature type="non-terminal residue" evidence="2">
    <location>
        <position position="202"/>
    </location>
</feature>
<organism evidence="2 3">
    <name type="scientific">Diploptera punctata</name>
    <name type="common">Pacific beetle cockroach</name>
    <dbReference type="NCBI Taxonomy" id="6984"/>
    <lineage>
        <taxon>Eukaryota</taxon>
        <taxon>Metazoa</taxon>
        <taxon>Ecdysozoa</taxon>
        <taxon>Arthropoda</taxon>
        <taxon>Hexapoda</taxon>
        <taxon>Insecta</taxon>
        <taxon>Pterygota</taxon>
        <taxon>Neoptera</taxon>
        <taxon>Polyneoptera</taxon>
        <taxon>Dictyoptera</taxon>
        <taxon>Blattodea</taxon>
        <taxon>Blaberoidea</taxon>
        <taxon>Blaberidae</taxon>
        <taxon>Diplopterinae</taxon>
        <taxon>Diploptera</taxon>
    </lineage>
</organism>
<evidence type="ECO:0000313" key="3">
    <source>
        <dbReference type="Proteomes" id="UP001233999"/>
    </source>
</evidence>
<dbReference type="AlphaFoldDB" id="A0AAD7ZFL8"/>
<sequence length="202" mass="23835">TSSIIHVGVFYQFCRIYTTFSMHCNCSLAGISKFMVFFLSLQMCSFNLVFKFLFVFPIWLVNSLNFFTNFFICLKNSKFYFPLIFKIHMKRNPLEVNLFADLVFIYFAIACIFLFITRNRLIGSFCTLLSHQSNNWPFPSMIFFLIAFYPLVDHLLIYKPSCLILEPISSHSIFLCLFLQAFFFHYLDYSLFSLICLLSSFS</sequence>